<keyword evidence="2" id="KW-0560">Oxidoreductase</keyword>
<evidence type="ECO:0000259" key="3">
    <source>
        <dbReference type="SMART" id="SM00822"/>
    </source>
</evidence>
<dbReference type="PRINTS" id="PR00081">
    <property type="entry name" value="GDHRDH"/>
</dbReference>
<feature type="domain" description="Ketoreductase" evidence="3">
    <location>
        <begin position="8"/>
        <end position="188"/>
    </location>
</feature>
<dbReference type="InterPro" id="IPR002347">
    <property type="entry name" value="SDR_fam"/>
</dbReference>
<dbReference type="RefSeq" id="WP_052419858.1">
    <property type="nucleotide sequence ID" value="NZ_JMCB01000003.1"/>
</dbReference>
<name>A0A085WSK5_9BACT</name>
<dbReference type="InterPro" id="IPR057326">
    <property type="entry name" value="KR_dom"/>
</dbReference>
<dbReference type="OrthoDB" id="5290448at2"/>
<evidence type="ECO:0000256" key="1">
    <source>
        <dbReference type="ARBA" id="ARBA00006484"/>
    </source>
</evidence>
<keyword evidence="5" id="KW-1185">Reference proteome</keyword>
<dbReference type="Proteomes" id="UP000028725">
    <property type="component" value="Unassembled WGS sequence"/>
</dbReference>
<dbReference type="SMART" id="SM00822">
    <property type="entry name" value="PKS_KR"/>
    <property type="match status" value="1"/>
</dbReference>
<dbReference type="PANTHER" id="PTHR42760">
    <property type="entry name" value="SHORT-CHAIN DEHYDROGENASES/REDUCTASES FAMILY MEMBER"/>
    <property type="match status" value="1"/>
</dbReference>
<dbReference type="Gene3D" id="3.40.50.720">
    <property type="entry name" value="NAD(P)-binding Rossmann-like Domain"/>
    <property type="match status" value="1"/>
</dbReference>
<dbReference type="EMBL" id="JMCB01000003">
    <property type="protein sequence ID" value="KFE70668.1"/>
    <property type="molecule type" value="Genomic_DNA"/>
</dbReference>
<sequence length="247" mass="26256">MTPRMEGKRCLVTGGSRGLGLAICQELARAGARVAFTYSKNTRDAEEAQARITEAGSAPLVFQGSVADAAHVKKTVASVVEAWGGVDVLVNNAGANQVLPIALIEEADWDLVMDVNVKGTYLFSRAVLRPMIRARAGKILNIGSFASERVVEAPVHYAAAKSALRGFTEALAREVGRYSIQVNLLAPGLLDAGLSRSLPQHRLNEYLSQCSLGRLGSVEEIARMAVFLVSDENTFMTGAKVVADGGL</sequence>
<dbReference type="SUPFAM" id="SSF51735">
    <property type="entry name" value="NAD(P)-binding Rossmann-fold domains"/>
    <property type="match status" value="1"/>
</dbReference>
<dbReference type="AlphaFoldDB" id="A0A085WSK5"/>
<organism evidence="4 5">
    <name type="scientific">Hyalangium minutum</name>
    <dbReference type="NCBI Taxonomy" id="394096"/>
    <lineage>
        <taxon>Bacteria</taxon>
        <taxon>Pseudomonadati</taxon>
        <taxon>Myxococcota</taxon>
        <taxon>Myxococcia</taxon>
        <taxon>Myxococcales</taxon>
        <taxon>Cystobacterineae</taxon>
        <taxon>Archangiaceae</taxon>
        <taxon>Hyalangium</taxon>
    </lineage>
</organism>
<dbReference type="FunFam" id="3.40.50.720:FF:000173">
    <property type="entry name" value="3-oxoacyl-[acyl-carrier protein] reductase"/>
    <property type="match status" value="1"/>
</dbReference>
<protein>
    <submittedName>
        <fullName evidence="4">3-oxoacyl-[acyl-carrier protein] reductase</fullName>
    </submittedName>
</protein>
<reference evidence="4 5" key="1">
    <citation type="submission" date="2014-04" db="EMBL/GenBank/DDBJ databases">
        <title>Genome assembly of Hyalangium minutum DSM 14724.</title>
        <authorList>
            <person name="Sharma G."/>
            <person name="Subramanian S."/>
        </authorList>
    </citation>
    <scope>NUCLEOTIDE SEQUENCE [LARGE SCALE GENOMIC DNA]</scope>
    <source>
        <strain evidence="4 5">DSM 14724</strain>
    </source>
</reference>
<evidence type="ECO:0000313" key="5">
    <source>
        <dbReference type="Proteomes" id="UP000028725"/>
    </source>
</evidence>
<dbReference type="STRING" id="394096.DB31_5710"/>
<dbReference type="Pfam" id="PF13561">
    <property type="entry name" value="adh_short_C2"/>
    <property type="match status" value="1"/>
</dbReference>
<gene>
    <name evidence="4" type="ORF">DB31_5710</name>
</gene>
<evidence type="ECO:0000256" key="2">
    <source>
        <dbReference type="ARBA" id="ARBA00023002"/>
    </source>
</evidence>
<accession>A0A085WSK5</accession>
<dbReference type="InterPro" id="IPR036291">
    <property type="entry name" value="NAD(P)-bd_dom_sf"/>
</dbReference>
<comment type="caution">
    <text evidence="4">The sequence shown here is derived from an EMBL/GenBank/DDBJ whole genome shotgun (WGS) entry which is preliminary data.</text>
</comment>
<dbReference type="PRINTS" id="PR00080">
    <property type="entry name" value="SDRFAMILY"/>
</dbReference>
<dbReference type="PANTHER" id="PTHR42760:SF133">
    <property type="entry name" value="3-OXOACYL-[ACYL-CARRIER-PROTEIN] REDUCTASE"/>
    <property type="match status" value="1"/>
</dbReference>
<evidence type="ECO:0000313" key="4">
    <source>
        <dbReference type="EMBL" id="KFE70668.1"/>
    </source>
</evidence>
<dbReference type="GO" id="GO:0016616">
    <property type="term" value="F:oxidoreductase activity, acting on the CH-OH group of donors, NAD or NADP as acceptor"/>
    <property type="evidence" value="ECO:0007669"/>
    <property type="project" value="TreeGrafter"/>
</dbReference>
<comment type="similarity">
    <text evidence="1">Belongs to the short-chain dehydrogenases/reductases (SDR) family.</text>
</comment>
<proteinExistence type="inferred from homology"/>